<dbReference type="Gene3D" id="3.40.50.11690">
    <property type="entry name" value="Cell division protein FtsQ/DivIB"/>
    <property type="match status" value="1"/>
</dbReference>
<dbReference type="InterPro" id="IPR013685">
    <property type="entry name" value="POTRA_FtsQ_type"/>
</dbReference>
<dbReference type="GO" id="GO:0005886">
    <property type="term" value="C:plasma membrane"/>
    <property type="evidence" value="ECO:0007669"/>
    <property type="project" value="UniProtKB-SubCell"/>
</dbReference>
<organism evidence="12 13">
    <name type="scientific">Alloacidobacterium dinghuense</name>
    <dbReference type="NCBI Taxonomy" id="2763107"/>
    <lineage>
        <taxon>Bacteria</taxon>
        <taxon>Pseudomonadati</taxon>
        <taxon>Acidobacteriota</taxon>
        <taxon>Terriglobia</taxon>
        <taxon>Terriglobales</taxon>
        <taxon>Acidobacteriaceae</taxon>
        <taxon>Alloacidobacterium</taxon>
    </lineage>
</organism>
<dbReference type="EMBL" id="CP060394">
    <property type="protein sequence ID" value="QNI32281.1"/>
    <property type="molecule type" value="Genomic_DNA"/>
</dbReference>
<feature type="transmembrane region" description="Helical" evidence="9">
    <location>
        <begin position="77"/>
        <end position="97"/>
    </location>
</feature>
<protein>
    <recommendedName>
        <fullName evidence="9">Cell division protein FtsQ</fullName>
    </recommendedName>
</protein>
<keyword evidence="4 9" id="KW-0132">Cell division</keyword>
<dbReference type="HAMAP" id="MF_00911">
    <property type="entry name" value="FtsQ_subfam"/>
    <property type="match status" value="1"/>
</dbReference>
<dbReference type="PANTHER" id="PTHR35851">
    <property type="entry name" value="CELL DIVISION PROTEIN FTSQ"/>
    <property type="match status" value="1"/>
</dbReference>
<accession>A0A7G8BIB1</accession>
<dbReference type="PANTHER" id="PTHR35851:SF1">
    <property type="entry name" value="CELL DIVISION PROTEIN FTSQ"/>
    <property type="match status" value="1"/>
</dbReference>
<dbReference type="Gene3D" id="3.10.20.310">
    <property type="entry name" value="membrane protein fhac"/>
    <property type="match status" value="1"/>
</dbReference>
<keyword evidence="3" id="KW-0997">Cell inner membrane</keyword>
<evidence type="ECO:0000256" key="7">
    <source>
        <dbReference type="ARBA" id="ARBA00023136"/>
    </source>
</evidence>
<evidence type="ECO:0000256" key="4">
    <source>
        <dbReference type="ARBA" id="ARBA00022618"/>
    </source>
</evidence>
<keyword evidence="7 9" id="KW-0472">Membrane</keyword>
<dbReference type="InterPro" id="IPR045335">
    <property type="entry name" value="FtsQ_C_sf"/>
</dbReference>
<keyword evidence="2 9" id="KW-1003">Cell membrane</keyword>
<feature type="domain" description="POTRA" evidence="11">
    <location>
        <begin position="110"/>
        <end position="178"/>
    </location>
</feature>
<keyword evidence="13" id="KW-1185">Reference proteome</keyword>
<comment type="subcellular location">
    <subcellularLocation>
        <location evidence="9">Cell membrane</location>
        <topology evidence="9">Single-pass type II membrane protein</topology>
    </subcellularLocation>
    <subcellularLocation>
        <location evidence="1">Membrane</location>
    </subcellularLocation>
    <text evidence="9">Localizes to the division septum.</text>
</comment>
<comment type="function">
    <text evidence="9">Essential cell division protein.</text>
</comment>
<evidence type="ECO:0000256" key="6">
    <source>
        <dbReference type="ARBA" id="ARBA00022989"/>
    </source>
</evidence>
<evidence type="ECO:0000256" key="2">
    <source>
        <dbReference type="ARBA" id="ARBA00022475"/>
    </source>
</evidence>
<comment type="similarity">
    <text evidence="9">Belongs to the FtsQ/DivIB family. FtsQ subfamily.</text>
</comment>
<proteinExistence type="inferred from homology"/>
<dbReference type="GO" id="GO:0032153">
    <property type="term" value="C:cell division site"/>
    <property type="evidence" value="ECO:0007669"/>
    <property type="project" value="UniProtKB-UniRule"/>
</dbReference>
<dbReference type="PROSITE" id="PS51779">
    <property type="entry name" value="POTRA"/>
    <property type="match status" value="1"/>
</dbReference>
<name>A0A7G8BIB1_9BACT</name>
<dbReference type="GO" id="GO:0090529">
    <property type="term" value="P:cell septum assembly"/>
    <property type="evidence" value="ECO:0007669"/>
    <property type="project" value="InterPro"/>
</dbReference>
<dbReference type="Pfam" id="PF03799">
    <property type="entry name" value="FtsQ_DivIB_C"/>
    <property type="match status" value="1"/>
</dbReference>
<sequence>MAKTDAYRNGTALAEDAPAEEFLRPASAPPRARPQRPIPRQEDDSDGEEVFLRSRKRVPVRKGILPAFFTKTTAGRVILGFLALVVVAIFVFVGLAAKDFLDHDPRFRIDSASSIQIDGNSQLTRADLLTVFGADIGRNLFFVPLPQRRKELEQVPWVAHATVMRILPNQLRVAIVERQPIAFARIGNKIKLVDPDGVLLDMQPAALAAKHYSFPVVTGINPDDPLSVRAPRMRIYQKFMNEIDSSGEKLSRSLSEIDISDPEDVQGLVSSGNSEILLHFGEDNFLNRWHEYQSHLAEWKQQYPHLASVDLRYDRQVVLKMADNAPGTQDAPAAPATPAATPKQPVAKARPIAHPHRKHA</sequence>
<dbReference type="GO" id="GO:0043093">
    <property type="term" value="P:FtsZ-dependent cytokinesis"/>
    <property type="evidence" value="ECO:0007669"/>
    <property type="project" value="UniProtKB-UniRule"/>
</dbReference>
<feature type="region of interest" description="Disordered" evidence="10">
    <location>
        <begin position="1"/>
        <end position="49"/>
    </location>
</feature>
<keyword evidence="8 9" id="KW-0131">Cell cycle</keyword>
<dbReference type="KEGG" id="adin:H7849_25405"/>
<keyword evidence="6 9" id="KW-1133">Transmembrane helix</keyword>
<gene>
    <name evidence="9" type="primary">ftsQ</name>
    <name evidence="12" type="ORF">H7849_25405</name>
</gene>
<evidence type="ECO:0000256" key="1">
    <source>
        <dbReference type="ARBA" id="ARBA00004370"/>
    </source>
</evidence>
<feature type="region of interest" description="Disordered" evidence="10">
    <location>
        <begin position="325"/>
        <end position="360"/>
    </location>
</feature>
<evidence type="ECO:0000256" key="9">
    <source>
        <dbReference type="HAMAP-Rule" id="MF_00911"/>
    </source>
</evidence>
<dbReference type="AlphaFoldDB" id="A0A7G8BIB1"/>
<evidence type="ECO:0000256" key="8">
    <source>
        <dbReference type="ARBA" id="ARBA00023306"/>
    </source>
</evidence>
<evidence type="ECO:0000259" key="11">
    <source>
        <dbReference type="PROSITE" id="PS51779"/>
    </source>
</evidence>
<dbReference type="InterPro" id="IPR026579">
    <property type="entry name" value="FtsQ"/>
</dbReference>
<feature type="compositionally biased region" description="Low complexity" evidence="10">
    <location>
        <begin position="325"/>
        <end position="349"/>
    </location>
</feature>
<evidence type="ECO:0000256" key="3">
    <source>
        <dbReference type="ARBA" id="ARBA00022519"/>
    </source>
</evidence>
<keyword evidence="5 9" id="KW-0812">Transmembrane</keyword>
<evidence type="ECO:0000313" key="12">
    <source>
        <dbReference type="EMBL" id="QNI32281.1"/>
    </source>
</evidence>
<dbReference type="InterPro" id="IPR034746">
    <property type="entry name" value="POTRA"/>
</dbReference>
<evidence type="ECO:0000313" key="13">
    <source>
        <dbReference type="Proteomes" id="UP000515312"/>
    </source>
</evidence>
<dbReference type="Pfam" id="PF08478">
    <property type="entry name" value="POTRA_1"/>
    <property type="match status" value="1"/>
</dbReference>
<dbReference type="RefSeq" id="WP_186743236.1">
    <property type="nucleotide sequence ID" value="NZ_CP060394.1"/>
</dbReference>
<evidence type="ECO:0000256" key="5">
    <source>
        <dbReference type="ARBA" id="ARBA00022692"/>
    </source>
</evidence>
<reference evidence="12 13" key="1">
    <citation type="submission" date="2020-08" db="EMBL/GenBank/DDBJ databases">
        <title>Edaphobacter telluris sp. nov. and Acidobacterium dinghuensis sp. nov., two acidobacteria isolated from forest soil.</title>
        <authorList>
            <person name="Fu J."/>
            <person name="Qiu L."/>
        </authorList>
    </citation>
    <scope>NUCLEOTIDE SEQUENCE [LARGE SCALE GENOMIC DNA]</scope>
    <source>
        <strain evidence="12">4Y35</strain>
    </source>
</reference>
<evidence type="ECO:0000256" key="10">
    <source>
        <dbReference type="SAM" id="MobiDB-lite"/>
    </source>
</evidence>
<feature type="compositionally biased region" description="Basic residues" evidence="10">
    <location>
        <begin position="351"/>
        <end position="360"/>
    </location>
</feature>
<dbReference type="InterPro" id="IPR005548">
    <property type="entry name" value="Cell_div_FtsQ/DivIB_C"/>
</dbReference>
<dbReference type="Proteomes" id="UP000515312">
    <property type="component" value="Chromosome"/>
</dbReference>